<dbReference type="Gene3D" id="3.30.200.20">
    <property type="entry name" value="Phosphorylase Kinase, domain 1"/>
    <property type="match status" value="1"/>
</dbReference>
<feature type="domain" description="Protein kinase" evidence="5">
    <location>
        <begin position="454"/>
        <end position="719"/>
    </location>
</feature>
<keyword evidence="6" id="KW-0808">Transferase</keyword>
<accession>A0A0A1UAV4</accession>
<dbReference type="SMART" id="SM00261">
    <property type="entry name" value="FU"/>
    <property type="match status" value="4"/>
</dbReference>
<evidence type="ECO:0000313" key="7">
    <source>
        <dbReference type="Proteomes" id="UP000014680"/>
    </source>
</evidence>
<dbReference type="PRINTS" id="PR00109">
    <property type="entry name" value="TYRKINASE"/>
</dbReference>
<dbReference type="SUPFAM" id="SSF57184">
    <property type="entry name" value="Growth factor receptor domain"/>
    <property type="match status" value="2"/>
</dbReference>
<dbReference type="PROSITE" id="PS00108">
    <property type="entry name" value="PROTEIN_KINASE_ST"/>
    <property type="match status" value="1"/>
</dbReference>
<dbReference type="PANTHER" id="PTHR45756:SF1">
    <property type="entry name" value="PROTEIN KINASE DOMAIN CONTAINING PROTEIN"/>
    <property type="match status" value="1"/>
</dbReference>
<dbReference type="Proteomes" id="UP000014680">
    <property type="component" value="Unassembled WGS sequence"/>
</dbReference>
<evidence type="ECO:0000256" key="1">
    <source>
        <dbReference type="ARBA" id="ARBA00022527"/>
    </source>
</evidence>
<dbReference type="SMART" id="SM00220">
    <property type="entry name" value="S_TKc"/>
    <property type="match status" value="1"/>
</dbReference>
<dbReference type="EC" id="2.7.10.2" evidence="6"/>
<dbReference type="Gene3D" id="2.10.220.10">
    <property type="entry name" value="Hormone Receptor, Insulin-like Growth Factor Receptor 1, Chain A, domain 2"/>
    <property type="match status" value="1"/>
</dbReference>
<dbReference type="InterPro" id="IPR001245">
    <property type="entry name" value="Ser-Thr/Tyr_kinase_cat_dom"/>
</dbReference>
<keyword evidence="6" id="KW-0418">Kinase</keyword>
<keyword evidence="7" id="KW-1185">Reference proteome</keyword>
<gene>
    <name evidence="6" type="ORF">EIN_122190</name>
</gene>
<dbReference type="EMBL" id="KB206380">
    <property type="protein sequence ID" value="ELP92308.1"/>
    <property type="molecule type" value="Genomic_DNA"/>
</dbReference>
<dbReference type="GeneID" id="14891293"/>
<reference evidence="6 7" key="1">
    <citation type="submission" date="2012-10" db="EMBL/GenBank/DDBJ databases">
        <authorList>
            <person name="Zafar N."/>
            <person name="Inman J."/>
            <person name="Hall N."/>
            <person name="Lorenzi H."/>
            <person name="Caler E."/>
        </authorList>
    </citation>
    <scope>NUCLEOTIDE SEQUENCE [LARGE SCALE GENOMIC DNA]</scope>
    <source>
        <strain evidence="6 7">IP1</strain>
    </source>
</reference>
<proteinExistence type="predicted"/>
<dbReference type="InterPro" id="IPR017441">
    <property type="entry name" value="Protein_kinase_ATP_BS"/>
</dbReference>
<dbReference type="InterPro" id="IPR009030">
    <property type="entry name" value="Growth_fac_rcpt_cys_sf"/>
</dbReference>
<dbReference type="GO" id="GO:0004715">
    <property type="term" value="F:non-membrane spanning protein tyrosine kinase activity"/>
    <property type="evidence" value="ECO:0007669"/>
    <property type="project" value="UniProtKB-EC"/>
</dbReference>
<protein>
    <submittedName>
        <fullName evidence="6">Tyrosine protein kinase Lyn, putative</fullName>
        <ecNumber evidence="6">2.7.10.2</ecNumber>
    </submittedName>
</protein>
<evidence type="ECO:0000256" key="4">
    <source>
        <dbReference type="PROSITE-ProRule" id="PRU10141"/>
    </source>
</evidence>
<dbReference type="InterPro" id="IPR053215">
    <property type="entry name" value="TKL_Ser/Thr_kinase"/>
</dbReference>
<dbReference type="InterPro" id="IPR006212">
    <property type="entry name" value="Furin_repeat"/>
</dbReference>
<evidence type="ECO:0000313" key="6">
    <source>
        <dbReference type="EMBL" id="ELP92308.1"/>
    </source>
</evidence>
<evidence type="ECO:0000256" key="2">
    <source>
        <dbReference type="ARBA" id="ARBA00022741"/>
    </source>
</evidence>
<keyword evidence="2 4" id="KW-0547">Nucleotide-binding</keyword>
<dbReference type="VEuPathDB" id="AmoebaDB:EIN_122190"/>
<dbReference type="InterPro" id="IPR011009">
    <property type="entry name" value="Kinase-like_dom_sf"/>
</dbReference>
<feature type="binding site" evidence="4">
    <location>
        <position position="482"/>
    </location>
    <ligand>
        <name>ATP</name>
        <dbReference type="ChEBI" id="CHEBI:30616"/>
    </ligand>
</feature>
<dbReference type="GO" id="GO:0005524">
    <property type="term" value="F:ATP binding"/>
    <property type="evidence" value="ECO:0007669"/>
    <property type="project" value="UniProtKB-UniRule"/>
</dbReference>
<dbReference type="GO" id="GO:0004674">
    <property type="term" value="F:protein serine/threonine kinase activity"/>
    <property type="evidence" value="ECO:0007669"/>
    <property type="project" value="UniProtKB-KW"/>
</dbReference>
<name>A0A0A1UAV4_ENTIV</name>
<dbReference type="InterPro" id="IPR008271">
    <property type="entry name" value="Ser/Thr_kinase_AS"/>
</dbReference>
<dbReference type="RefSeq" id="XP_004259079.1">
    <property type="nucleotide sequence ID" value="XM_004259031.1"/>
</dbReference>
<sequence length="720" mass="80586">MAPVSNCVKCSNMGVLNCDGNCIVFESSGCVSSPNTYCSGCQNHSNFISESNGVCSEISNCKIAITNGKCASCNDGYYFTPNQTCVGLSSNQTENCDLINNDNGKCIRCANKHYLSDGTCLNCPNNCMSCINATVCIECEGGFSVSSNGTCMTSTTQMENCKKMINRLFICAICDEKYFRNDKGQCENCIDNCDECNQKNTCLQCKENTFLVTEGNQCIPYEDHTNCETKTQNGCSQCSTGYYVKNQLCVSCNSTKSNCDKCNSVGVCTSCSPNYILISSECISKSNVSQCTKVDNSKCATCKFWYAPSSDGTSCAKKAVWWVIFIGKIDIPDVVVNINAIVFESNEDNKEISVNEESRELICVGNSGNNTIKVQFSTKENCYKYTIRTSPNIATIPKGKAIEFEVFLKPLCSCQIDDIIVLISSNLKKGVVSNMHINIKAKTQLSTRLGPDELEEDKKLGEGSFGIVYKGTFRSNTVAIKKMKQFTDDQKSLEEFEKEVDMLDKFRCDYIVHFYGAGFMTNKICLVTEFALYGSLQDLMKHKQSSEVDMQTRLKMMLDSANGIMYLHINGILHRDIKPDNFLVFSLNKKDKVNAKLTDFGSARNVNLLTTNMTFTKGVGTPKYMAPEILNREKYKKEADVYSFAVTMFECFKWGEIYPKKDFQFAWSIADFVSAGKRVQRDKNIPEPYFEIIKQCWTQKKRDRVPIESVVEMLNSEMIK</sequence>
<organism evidence="6 7">
    <name type="scientific">Entamoeba invadens IP1</name>
    <dbReference type="NCBI Taxonomy" id="370355"/>
    <lineage>
        <taxon>Eukaryota</taxon>
        <taxon>Amoebozoa</taxon>
        <taxon>Evosea</taxon>
        <taxon>Archamoebae</taxon>
        <taxon>Mastigamoebida</taxon>
        <taxon>Entamoebidae</taxon>
        <taxon>Entamoeba</taxon>
    </lineage>
</organism>
<dbReference type="Pfam" id="PF07714">
    <property type="entry name" value="PK_Tyr_Ser-Thr"/>
    <property type="match status" value="1"/>
</dbReference>
<evidence type="ECO:0000256" key="3">
    <source>
        <dbReference type="ARBA" id="ARBA00022840"/>
    </source>
</evidence>
<dbReference type="InterPro" id="IPR000719">
    <property type="entry name" value="Prot_kinase_dom"/>
</dbReference>
<dbReference type="PROSITE" id="PS50011">
    <property type="entry name" value="PROTEIN_KINASE_DOM"/>
    <property type="match status" value="1"/>
</dbReference>
<dbReference type="PROSITE" id="PS00107">
    <property type="entry name" value="PROTEIN_KINASE_ATP"/>
    <property type="match status" value="1"/>
</dbReference>
<dbReference type="AlphaFoldDB" id="A0A0A1UAV4"/>
<evidence type="ECO:0000259" key="5">
    <source>
        <dbReference type="PROSITE" id="PS50011"/>
    </source>
</evidence>
<keyword evidence="3 4" id="KW-0067">ATP-binding</keyword>
<keyword evidence="1" id="KW-0723">Serine/threonine-protein kinase</keyword>
<dbReference type="SUPFAM" id="SSF56112">
    <property type="entry name" value="Protein kinase-like (PK-like)"/>
    <property type="match status" value="1"/>
</dbReference>
<dbReference type="Gene3D" id="1.10.510.10">
    <property type="entry name" value="Transferase(Phosphotransferase) domain 1"/>
    <property type="match status" value="1"/>
</dbReference>
<dbReference type="OrthoDB" id="69842at2759"/>
<dbReference type="PANTHER" id="PTHR45756">
    <property type="entry name" value="PALMITOYLTRANSFERASE"/>
    <property type="match status" value="1"/>
</dbReference>
<dbReference type="KEGG" id="eiv:EIN_122190"/>